<protein>
    <submittedName>
        <fullName evidence="1">Uncharacterized protein</fullName>
    </submittedName>
</protein>
<proteinExistence type="predicted"/>
<reference evidence="1 2" key="1">
    <citation type="journal article" date="2024" name="Plant Biotechnol. J.">
        <title>Genome and CRISPR/Cas9 system of a widespread forest tree (Populus alba) in the world.</title>
        <authorList>
            <person name="Liu Y.J."/>
            <person name="Jiang P.F."/>
            <person name="Han X.M."/>
            <person name="Li X.Y."/>
            <person name="Wang H.M."/>
            <person name="Wang Y.J."/>
            <person name="Wang X.X."/>
            <person name="Zeng Q.Y."/>
        </authorList>
    </citation>
    <scope>NUCLEOTIDE SEQUENCE [LARGE SCALE GENOMIC DNA]</scope>
    <source>
        <strain evidence="2">cv. PAL-ZL1</strain>
    </source>
</reference>
<accession>A0ACC4CUR7</accession>
<keyword evidence="2" id="KW-1185">Reference proteome</keyword>
<sequence length="178" mass="19188">MELTMLTSGGFGGEASFDLSVNPYIRFALEFNKIGLALRCFQGFLHVAEYPPDANQGPDIPSAATSFPSFDATMFFPSDDCGESHPCCLSFSCSCCKNCSPSELSDSSPLMNSKSVLKTLVSGCIRRCLAIVSSRPPMCNRCKKKHASIAPSAIVKNHSEQPESDHLFSSVSNCHSCN</sequence>
<evidence type="ECO:0000313" key="2">
    <source>
        <dbReference type="Proteomes" id="UP000309997"/>
    </source>
</evidence>
<dbReference type="Proteomes" id="UP000309997">
    <property type="component" value="Unassembled WGS sequence"/>
</dbReference>
<dbReference type="EMBL" id="RCHU02000002">
    <property type="protein sequence ID" value="KAL3604713.1"/>
    <property type="molecule type" value="Genomic_DNA"/>
</dbReference>
<comment type="caution">
    <text evidence="1">The sequence shown here is derived from an EMBL/GenBank/DDBJ whole genome shotgun (WGS) entry which is preliminary data.</text>
</comment>
<organism evidence="1 2">
    <name type="scientific">Populus alba</name>
    <name type="common">White poplar</name>
    <dbReference type="NCBI Taxonomy" id="43335"/>
    <lineage>
        <taxon>Eukaryota</taxon>
        <taxon>Viridiplantae</taxon>
        <taxon>Streptophyta</taxon>
        <taxon>Embryophyta</taxon>
        <taxon>Tracheophyta</taxon>
        <taxon>Spermatophyta</taxon>
        <taxon>Magnoliopsida</taxon>
        <taxon>eudicotyledons</taxon>
        <taxon>Gunneridae</taxon>
        <taxon>Pentapetalae</taxon>
        <taxon>rosids</taxon>
        <taxon>fabids</taxon>
        <taxon>Malpighiales</taxon>
        <taxon>Salicaceae</taxon>
        <taxon>Saliceae</taxon>
        <taxon>Populus</taxon>
    </lineage>
</organism>
<name>A0ACC4CUR7_POPAL</name>
<evidence type="ECO:0000313" key="1">
    <source>
        <dbReference type="EMBL" id="KAL3604713.1"/>
    </source>
</evidence>
<gene>
    <name evidence="1" type="ORF">D5086_005572</name>
</gene>